<accession>A0A0X3V4E1</accession>
<evidence type="ECO:0000259" key="3">
    <source>
        <dbReference type="SMART" id="SM00331"/>
    </source>
</evidence>
<dbReference type="Pfam" id="PF07228">
    <property type="entry name" value="SpoIIE"/>
    <property type="match status" value="1"/>
</dbReference>
<dbReference type="InterPro" id="IPR052016">
    <property type="entry name" value="Bact_Sigma-Reg"/>
</dbReference>
<dbReference type="PANTHER" id="PTHR43156:SF2">
    <property type="entry name" value="STAGE II SPORULATION PROTEIN E"/>
    <property type="match status" value="1"/>
</dbReference>
<dbReference type="AlphaFoldDB" id="A0A0X3V4E1"/>
<evidence type="ECO:0000259" key="2">
    <source>
        <dbReference type="SMART" id="SM00065"/>
    </source>
</evidence>
<proteinExistence type="predicted"/>
<comment type="caution">
    <text evidence="4">The sequence shown here is derived from an EMBL/GenBank/DDBJ whole genome shotgun (WGS) entry which is preliminary data.</text>
</comment>
<sequence length="609" mass="64475">MNDERHDPFREARVRAVADTGLGAGGDPVFDRIAGLVRNLLGVPVALVSLLDTHRQFFPGAAGLAEPWATRRQTPLSHALCQQVAVAQGPLVITDARADERCEANPAVAEMGIAGYAGMPLTDTDGTVLGALCAIDHEPREWTEAELSLLSDMAVACSDSLRLRITSRHAEAARVSAAAVSGQAYAASQRSELLLTASVLLAGARTVTQIVAAIAQLRSPAFAPSHVGMVLLDAEQRLEVFGADRLSDDITSRWVSFPTSAPVPAALAFRTGQLIASGDPASIRADFPQLADDVAALGWQAIAAAPVPGIRGPLGALTFSWDHSLHLDAAQKSVMVTVAGYVGQALQRVIHLEEQNTAARTLQQALLTRLPDTGQLRLAARYLPAHHGDLIGGDWYDAITLPGDRLALVIGDVSGHNLTAAAAMSELRSMLRGFLIDRLDTPSAMLERLDHANHALGADTIATVLLAYLDRQDDGSHLLHWSNAGHPFPSVVTTGGEVAALPGTDPLLGARHRRPRTTHHYRLPPGATLLMHTDGLVETRDGVIDDGFARLHQFLGGHRDTAPAALADQLVEYADTRIREDDVALIIAATAPADGLTDRPAAAHCTGTA</sequence>
<dbReference type="InterPro" id="IPR003018">
    <property type="entry name" value="GAF"/>
</dbReference>
<dbReference type="InterPro" id="IPR029016">
    <property type="entry name" value="GAF-like_dom_sf"/>
</dbReference>
<keyword evidence="1" id="KW-0378">Hydrolase</keyword>
<evidence type="ECO:0000313" key="5">
    <source>
        <dbReference type="Proteomes" id="UP000053244"/>
    </source>
</evidence>
<dbReference type="InterPro" id="IPR036457">
    <property type="entry name" value="PPM-type-like_dom_sf"/>
</dbReference>
<dbReference type="Proteomes" id="UP000053244">
    <property type="component" value="Unassembled WGS sequence"/>
</dbReference>
<dbReference type="Gene3D" id="3.60.40.10">
    <property type="entry name" value="PPM-type phosphatase domain"/>
    <property type="match status" value="1"/>
</dbReference>
<evidence type="ECO:0008006" key="6">
    <source>
        <dbReference type="Google" id="ProtNLM"/>
    </source>
</evidence>
<dbReference type="SUPFAM" id="SSF81606">
    <property type="entry name" value="PP2C-like"/>
    <property type="match status" value="1"/>
</dbReference>
<name>A0A0X3V4E1_9ACTN</name>
<dbReference type="Pfam" id="PF01590">
    <property type="entry name" value="GAF"/>
    <property type="match status" value="1"/>
</dbReference>
<gene>
    <name evidence="4" type="ORF">ADL15_09030</name>
</gene>
<reference evidence="4 5" key="1">
    <citation type="submission" date="2015-10" db="EMBL/GenBank/DDBJ databases">
        <authorList>
            <person name="Gilbert D.G."/>
        </authorList>
    </citation>
    <scope>NUCLEOTIDE SEQUENCE [LARGE SCALE GENOMIC DNA]</scope>
    <source>
        <strain evidence="4 5">NRRL B-16712</strain>
    </source>
</reference>
<evidence type="ECO:0000313" key="4">
    <source>
        <dbReference type="EMBL" id="KUL39600.1"/>
    </source>
</evidence>
<dbReference type="SMART" id="SM00331">
    <property type="entry name" value="PP2C_SIG"/>
    <property type="match status" value="1"/>
</dbReference>
<dbReference type="OrthoDB" id="118142at2"/>
<dbReference type="InterPro" id="IPR001932">
    <property type="entry name" value="PPM-type_phosphatase-like_dom"/>
</dbReference>
<dbReference type="SUPFAM" id="SSF55781">
    <property type="entry name" value="GAF domain-like"/>
    <property type="match status" value="2"/>
</dbReference>
<keyword evidence="5" id="KW-1185">Reference proteome</keyword>
<feature type="domain" description="PPM-type phosphatase" evidence="3">
    <location>
        <begin position="376"/>
        <end position="590"/>
    </location>
</feature>
<dbReference type="RefSeq" id="WP_067687064.1">
    <property type="nucleotide sequence ID" value="NZ_LLZH01000045.1"/>
</dbReference>
<organism evidence="4 5">
    <name type="scientific">Actinoplanes awajinensis subsp. mycoplanecinus</name>
    <dbReference type="NCBI Taxonomy" id="135947"/>
    <lineage>
        <taxon>Bacteria</taxon>
        <taxon>Bacillati</taxon>
        <taxon>Actinomycetota</taxon>
        <taxon>Actinomycetes</taxon>
        <taxon>Micromonosporales</taxon>
        <taxon>Micromonosporaceae</taxon>
        <taxon>Actinoplanes</taxon>
    </lineage>
</organism>
<dbReference type="Gene3D" id="3.30.450.40">
    <property type="match status" value="2"/>
</dbReference>
<feature type="domain" description="GAF" evidence="2">
    <location>
        <begin position="25"/>
        <end position="171"/>
    </location>
</feature>
<dbReference type="SMART" id="SM00065">
    <property type="entry name" value="GAF"/>
    <property type="match status" value="1"/>
</dbReference>
<dbReference type="PANTHER" id="PTHR43156">
    <property type="entry name" value="STAGE II SPORULATION PROTEIN E-RELATED"/>
    <property type="match status" value="1"/>
</dbReference>
<dbReference type="GO" id="GO:0016791">
    <property type="term" value="F:phosphatase activity"/>
    <property type="evidence" value="ECO:0007669"/>
    <property type="project" value="TreeGrafter"/>
</dbReference>
<dbReference type="EMBL" id="LLZH01000045">
    <property type="protein sequence ID" value="KUL39600.1"/>
    <property type="molecule type" value="Genomic_DNA"/>
</dbReference>
<evidence type="ECO:0000256" key="1">
    <source>
        <dbReference type="ARBA" id="ARBA00022801"/>
    </source>
</evidence>
<protein>
    <recommendedName>
        <fullName evidence="6">Serine/threonine protein phosphatase</fullName>
    </recommendedName>
</protein>